<evidence type="ECO:0000256" key="1">
    <source>
        <dbReference type="ARBA" id="ARBA00023015"/>
    </source>
</evidence>
<protein>
    <submittedName>
        <fullName evidence="6">Transcriptional regulator, TetR family</fullName>
    </submittedName>
</protein>
<dbReference type="InterPro" id="IPR023772">
    <property type="entry name" value="DNA-bd_HTH_TetR-type_CS"/>
</dbReference>
<comment type="caution">
    <text evidence="6">The sequence shown here is derived from an EMBL/GenBank/DDBJ whole genome shotgun (WGS) entry which is preliminary data.</text>
</comment>
<dbReference type="InterPro" id="IPR001647">
    <property type="entry name" value="HTH_TetR"/>
</dbReference>
<dbReference type="Pfam" id="PF00440">
    <property type="entry name" value="TetR_N"/>
    <property type="match status" value="1"/>
</dbReference>
<evidence type="ECO:0000256" key="2">
    <source>
        <dbReference type="ARBA" id="ARBA00023125"/>
    </source>
</evidence>
<dbReference type="PANTHER" id="PTHR30055">
    <property type="entry name" value="HTH-TYPE TRANSCRIPTIONAL REGULATOR RUTR"/>
    <property type="match status" value="1"/>
</dbReference>
<dbReference type="PROSITE" id="PS50977">
    <property type="entry name" value="HTH_TETR_2"/>
    <property type="match status" value="1"/>
</dbReference>
<accession>L7FAG6</accession>
<keyword evidence="3" id="KW-0804">Transcription</keyword>
<dbReference type="PROSITE" id="PS01081">
    <property type="entry name" value="HTH_TETR_1"/>
    <property type="match status" value="1"/>
</dbReference>
<name>L7FAG6_STRT8</name>
<dbReference type="PATRIC" id="fig|698760.3.peg.3166"/>
<dbReference type="SUPFAM" id="SSF46689">
    <property type="entry name" value="Homeodomain-like"/>
    <property type="match status" value="1"/>
</dbReference>
<dbReference type="GO" id="GO:0000976">
    <property type="term" value="F:transcription cis-regulatory region binding"/>
    <property type="evidence" value="ECO:0007669"/>
    <property type="project" value="TreeGrafter"/>
</dbReference>
<dbReference type="EMBL" id="AEJB01000231">
    <property type="protein sequence ID" value="ELP68099.1"/>
    <property type="molecule type" value="Genomic_DNA"/>
</dbReference>
<dbReference type="STRING" id="85558.T45_06034"/>
<dbReference type="PANTHER" id="PTHR30055:SF234">
    <property type="entry name" value="HTH-TYPE TRANSCRIPTIONAL REGULATOR BETI"/>
    <property type="match status" value="1"/>
</dbReference>
<proteinExistence type="predicted"/>
<dbReference type="PRINTS" id="PR00455">
    <property type="entry name" value="HTHTETR"/>
</dbReference>
<dbReference type="InterPro" id="IPR009057">
    <property type="entry name" value="Homeodomain-like_sf"/>
</dbReference>
<evidence type="ECO:0000313" key="6">
    <source>
        <dbReference type="EMBL" id="ELP68099.1"/>
    </source>
</evidence>
<feature type="domain" description="HTH tetR-type" evidence="5">
    <location>
        <begin position="19"/>
        <end position="79"/>
    </location>
</feature>
<dbReference type="InterPro" id="IPR050109">
    <property type="entry name" value="HTH-type_TetR-like_transc_reg"/>
</dbReference>
<dbReference type="Proteomes" id="UP000010931">
    <property type="component" value="Unassembled WGS sequence"/>
</dbReference>
<gene>
    <name evidence="6" type="ORF">STRTUCAR8_06027</name>
</gene>
<dbReference type="Gene3D" id="1.10.357.10">
    <property type="entry name" value="Tetracycline Repressor, domain 2"/>
    <property type="match status" value="1"/>
</dbReference>
<organism evidence="6 7">
    <name type="scientific">Streptomyces turgidiscabies (strain Car8)</name>
    <dbReference type="NCBI Taxonomy" id="698760"/>
    <lineage>
        <taxon>Bacteria</taxon>
        <taxon>Bacillati</taxon>
        <taxon>Actinomycetota</taxon>
        <taxon>Actinomycetes</taxon>
        <taxon>Kitasatosporales</taxon>
        <taxon>Streptomycetaceae</taxon>
        <taxon>Streptomyces</taxon>
    </lineage>
</organism>
<sequence length="223" mass="23688">MVRTLAPMAGTGLRELKKQQTYQNVSDVAIGLFLAKGFDAVSVAEVAAAAGISKPTLFRYFPAKEDLVLHRFADHEDEAARVVRAAEPGASPVDALRRHFLDGLSREDPVTGLNGAPAVLAFHRLLYGTPSLVARAYEYQQRSEAVLAATLGDTLAARLAAGQIVAVQRILAQENWRRIAAGEAVEAVRGDAVAAAEEAFGQLEAVLPWLRSAAVSDVSNATG</sequence>
<dbReference type="AlphaFoldDB" id="L7FAG6"/>
<dbReference type="GO" id="GO:0003700">
    <property type="term" value="F:DNA-binding transcription factor activity"/>
    <property type="evidence" value="ECO:0007669"/>
    <property type="project" value="TreeGrafter"/>
</dbReference>
<reference evidence="6 7" key="1">
    <citation type="journal article" date="2011" name="Plasmid">
        <title>Streptomyces turgidiscabies Car8 contains a modular pathogenicity island that shares virulence genes with other actinobacterial plant pathogens.</title>
        <authorList>
            <person name="Huguet-Tapia J.C."/>
            <person name="Badger J.H."/>
            <person name="Loria R."/>
            <person name="Pettis G.S."/>
        </authorList>
    </citation>
    <scope>NUCLEOTIDE SEQUENCE [LARGE SCALE GENOMIC DNA]</scope>
    <source>
        <strain evidence="6 7">Car8</strain>
    </source>
</reference>
<evidence type="ECO:0000256" key="3">
    <source>
        <dbReference type="ARBA" id="ARBA00023163"/>
    </source>
</evidence>
<evidence type="ECO:0000313" key="7">
    <source>
        <dbReference type="Proteomes" id="UP000010931"/>
    </source>
</evidence>
<feature type="DNA-binding region" description="H-T-H motif" evidence="4">
    <location>
        <begin position="42"/>
        <end position="61"/>
    </location>
</feature>
<keyword evidence="1" id="KW-0805">Transcription regulation</keyword>
<evidence type="ECO:0000256" key="4">
    <source>
        <dbReference type="PROSITE-ProRule" id="PRU00335"/>
    </source>
</evidence>
<keyword evidence="2 4" id="KW-0238">DNA-binding</keyword>
<keyword evidence="7" id="KW-1185">Reference proteome</keyword>
<evidence type="ECO:0000259" key="5">
    <source>
        <dbReference type="PROSITE" id="PS50977"/>
    </source>
</evidence>